<dbReference type="RefSeq" id="WP_109823816.1">
    <property type="nucleotide sequence ID" value="NZ_QGKL01000035.1"/>
</dbReference>
<evidence type="ECO:0000313" key="2">
    <source>
        <dbReference type="Proteomes" id="UP000245506"/>
    </source>
</evidence>
<keyword evidence="2" id="KW-1185">Reference proteome</keyword>
<accession>A0A317C9B9</accession>
<name>A0A317C9B9_9GAMM</name>
<dbReference type="Proteomes" id="UP000245506">
    <property type="component" value="Unassembled WGS sequence"/>
</dbReference>
<comment type="caution">
    <text evidence="1">The sequence shown here is derived from an EMBL/GenBank/DDBJ whole genome shotgun (WGS) entry which is preliminary data.</text>
</comment>
<organism evidence="1 2">
    <name type="scientific">Leucothrix arctica</name>
    <dbReference type="NCBI Taxonomy" id="1481894"/>
    <lineage>
        <taxon>Bacteria</taxon>
        <taxon>Pseudomonadati</taxon>
        <taxon>Pseudomonadota</taxon>
        <taxon>Gammaproteobacteria</taxon>
        <taxon>Thiotrichales</taxon>
        <taxon>Thiotrichaceae</taxon>
        <taxon>Leucothrix</taxon>
    </lineage>
</organism>
<evidence type="ECO:0000313" key="1">
    <source>
        <dbReference type="EMBL" id="PWQ95204.1"/>
    </source>
</evidence>
<reference evidence="1 2" key="1">
    <citation type="submission" date="2018-05" db="EMBL/GenBank/DDBJ databases">
        <title>Leucothrix arctica sp. nov., isolated from Arctic seawater.</title>
        <authorList>
            <person name="Choi A."/>
            <person name="Baek K."/>
        </authorList>
    </citation>
    <scope>NUCLEOTIDE SEQUENCE [LARGE SCALE GENOMIC DNA]</scope>
    <source>
        <strain evidence="1 2">IMCC9719</strain>
    </source>
</reference>
<proteinExistence type="predicted"/>
<sequence length="102" mass="11667">MGIREELKESHDHLLSLDIQDIPDDSKTQYLDTLHRLSMDLTTFEIVQLKSANDLIRQESEKINAAAERLVEVALNDKNFEITINVISDSLQVLENLVTITF</sequence>
<protein>
    <submittedName>
        <fullName evidence="1">Uncharacterized protein</fullName>
    </submittedName>
</protein>
<gene>
    <name evidence="1" type="ORF">DKT75_12715</name>
</gene>
<dbReference type="EMBL" id="QGKL01000035">
    <property type="protein sequence ID" value="PWQ95204.1"/>
    <property type="molecule type" value="Genomic_DNA"/>
</dbReference>
<dbReference type="AlphaFoldDB" id="A0A317C9B9"/>